<comment type="function">
    <text evidence="4">Catalyzes the transfer of a formyl group from 10-formyltetrahydrofolate to 5-phospho-ribosyl-glycinamide (GAR), producing 5-phospho-ribosyl-N-formylglycinamide (FGAR) and tetrahydrofolate.</text>
</comment>
<dbReference type="InterPro" id="IPR004607">
    <property type="entry name" value="GART"/>
</dbReference>
<dbReference type="SUPFAM" id="SSF53328">
    <property type="entry name" value="Formyltransferase"/>
    <property type="match status" value="1"/>
</dbReference>
<dbReference type="OrthoDB" id="9806170at2"/>
<dbReference type="eggNOG" id="COG0299">
    <property type="taxonomic scope" value="Bacteria"/>
</dbReference>
<dbReference type="Pfam" id="PF00551">
    <property type="entry name" value="Formyl_trans_N"/>
    <property type="match status" value="1"/>
</dbReference>
<sequence>MLKIAVLVSGGGSNLQTIIDRVSDGYLDKVSIEYVISDTKGAYALERAKKAGIRTLTYDKKEYGDSLSGKILETLKGNVDVIVLAGFFSIIKKELIDEFRNRIINIHPSLIPSFCGKGAYGIHVHEKAIEYGVKISGCTVHFVDEGTDTGAIILQKSVPVYGEDTPKQLQERILVEEHKALPEALKLISEGKVRVEGRKTYISAQ</sequence>
<reference evidence="6 7" key="1">
    <citation type="submission" date="2013-11" db="EMBL/GenBank/DDBJ databases">
        <title>Complete genome sequence of Clostridum sp. M2/40.</title>
        <authorList>
            <person name="Wibberg D."/>
            <person name="Puehler A."/>
            <person name="Schlueter A."/>
        </authorList>
    </citation>
    <scope>NUCLEOTIDE SEQUENCE [LARGE SCALE GENOMIC DNA]</scope>
    <source>
        <strain evidence="7">M2/40</strain>
    </source>
</reference>
<dbReference type="PANTHER" id="PTHR43369:SF2">
    <property type="entry name" value="PHOSPHORIBOSYLGLYCINAMIDE FORMYLTRANSFERASE"/>
    <property type="match status" value="1"/>
</dbReference>
<evidence type="ECO:0000256" key="4">
    <source>
        <dbReference type="HAMAP-Rule" id="MF_01930"/>
    </source>
</evidence>
<keyword evidence="3 4" id="KW-0658">Purine biosynthesis</keyword>
<evidence type="ECO:0000256" key="3">
    <source>
        <dbReference type="ARBA" id="ARBA00022755"/>
    </source>
</evidence>
<evidence type="ECO:0000256" key="1">
    <source>
        <dbReference type="ARBA" id="ARBA00005054"/>
    </source>
</evidence>
<name>W6RXW0_9CLOT</name>
<comment type="pathway">
    <text evidence="1 4">Purine metabolism; IMP biosynthesis via de novo pathway; N(2)-formyl-N(1)-(5-phospho-D-ribosyl)glycinamide from N(1)-(5-phospho-D-ribosyl)glycinamide (10-formyl THF route): step 1/1.</text>
</comment>
<dbReference type="RefSeq" id="WP_044039014.1">
    <property type="nucleotide sequence ID" value="NZ_HG917868.1"/>
</dbReference>
<dbReference type="GO" id="GO:0004644">
    <property type="term" value="F:phosphoribosylglycinamide formyltransferase activity"/>
    <property type="evidence" value="ECO:0007669"/>
    <property type="project" value="UniProtKB-UniRule"/>
</dbReference>
<feature type="site" description="Raises pKa of active site His" evidence="4">
    <location>
        <position position="148"/>
    </location>
</feature>
<dbReference type="InterPro" id="IPR002376">
    <property type="entry name" value="Formyl_transf_N"/>
</dbReference>
<dbReference type="GO" id="GO:0005829">
    <property type="term" value="C:cytosol"/>
    <property type="evidence" value="ECO:0007669"/>
    <property type="project" value="TreeGrafter"/>
</dbReference>
<feature type="binding site" evidence="4">
    <location>
        <begin position="12"/>
        <end position="14"/>
    </location>
    <ligand>
        <name>N(1)-(5-phospho-beta-D-ribosyl)glycinamide</name>
        <dbReference type="ChEBI" id="CHEBI:143788"/>
    </ligand>
</feature>
<dbReference type="CDD" id="cd08645">
    <property type="entry name" value="FMT_core_GART"/>
    <property type="match status" value="1"/>
</dbReference>
<organism evidence="6 7">
    <name type="scientific">Clostridium bornimense</name>
    <dbReference type="NCBI Taxonomy" id="1216932"/>
    <lineage>
        <taxon>Bacteria</taxon>
        <taxon>Bacillati</taxon>
        <taxon>Bacillota</taxon>
        <taxon>Clostridia</taxon>
        <taxon>Eubacteriales</taxon>
        <taxon>Clostridiaceae</taxon>
        <taxon>Clostridium</taxon>
    </lineage>
</organism>
<dbReference type="HAMAP" id="MF_01930">
    <property type="entry name" value="PurN"/>
    <property type="match status" value="1"/>
</dbReference>
<proteinExistence type="inferred from homology"/>
<gene>
    <name evidence="4 6" type="primary">purN</name>
    <name evidence="6" type="ORF">CM240_2136</name>
</gene>
<protein>
    <recommendedName>
        <fullName evidence="4">Phosphoribosylglycinamide formyltransferase</fullName>
        <ecNumber evidence="4">2.1.2.2</ecNumber>
    </recommendedName>
    <alternativeName>
        <fullName evidence="4">5'-phosphoribosylglycinamide transformylase</fullName>
    </alternativeName>
    <alternativeName>
        <fullName evidence="4">GAR transformylase</fullName>
        <shortName evidence="4">GART</shortName>
    </alternativeName>
</protein>
<dbReference type="Proteomes" id="UP000019426">
    <property type="component" value="Chromosome M2/40_rep1"/>
</dbReference>
<feature type="active site" description="Proton donor" evidence="4">
    <location>
        <position position="107"/>
    </location>
</feature>
<dbReference type="EMBL" id="HG917868">
    <property type="protein sequence ID" value="CDM69293.1"/>
    <property type="molecule type" value="Genomic_DNA"/>
</dbReference>
<feature type="domain" description="Formyl transferase N-terminal" evidence="5">
    <location>
        <begin position="3"/>
        <end position="185"/>
    </location>
</feature>
<dbReference type="HOGENOM" id="CLU_038395_1_3_9"/>
<feature type="binding site" evidence="4">
    <location>
        <position position="61"/>
    </location>
    <ligand>
        <name>(6R)-10-formyltetrahydrofolate</name>
        <dbReference type="ChEBI" id="CHEBI:195366"/>
    </ligand>
</feature>
<dbReference type="STRING" id="1216932.CM240_2136"/>
<feature type="binding site" evidence="4">
    <location>
        <position position="105"/>
    </location>
    <ligand>
        <name>(6R)-10-formyltetrahydrofolate</name>
        <dbReference type="ChEBI" id="CHEBI:195366"/>
    </ligand>
</feature>
<dbReference type="UniPathway" id="UPA00074">
    <property type="reaction ID" value="UER00126"/>
</dbReference>
<dbReference type="KEGG" id="clt:CM240_2136"/>
<dbReference type="AlphaFoldDB" id="W6RXW0"/>
<evidence type="ECO:0000313" key="6">
    <source>
        <dbReference type="EMBL" id="CDM69293.1"/>
    </source>
</evidence>
<comment type="catalytic activity">
    <reaction evidence="4">
        <text>N(1)-(5-phospho-beta-D-ribosyl)glycinamide + (6R)-10-formyltetrahydrofolate = N(2)-formyl-N(1)-(5-phospho-beta-D-ribosyl)glycinamide + (6S)-5,6,7,8-tetrahydrofolate + H(+)</text>
        <dbReference type="Rhea" id="RHEA:15053"/>
        <dbReference type="ChEBI" id="CHEBI:15378"/>
        <dbReference type="ChEBI" id="CHEBI:57453"/>
        <dbReference type="ChEBI" id="CHEBI:143788"/>
        <dbReference type="ChEBI" id="CHEBI:147286"/>
        <dbReference type="ChEBI" id="CHEBI:195366"/>
        <dbReference type="EC" id="2.1.2.2"/>
    </reaction>
</comment>
<dbReference type="NCBIfam" id="TIGR00639">
    <property type="entry name" value="PurN"/>
    <property type="match status" value="1"/>
</dbReference>
<dbReference type="InterPro" id="IPR036477">
    <property type="entry name" value="Formyl_transf_N_sf"/>
</dbReference>
<accession>W6RXW0</accession>
<dbReference type="PATRIC" id="fig|1216932.3.peg.2136"/>
<comment type="caution">
    <text evidence="4">Lacks conserved residue(s) required for the propagation of feature annotation.</text>
</comment>
<keyword evidence="2 4" id="KW-0808">Transferase</keyword>
<evidence type="ECO:0000256" key="2">
    <source>
        <dbReference type="ARBA" id="ARBA00022679"/>
    </source>
</evidence>
<evidence type="ECO:0000313" key="7">
    <source>
        <dbReference type="Proteomes" id="UP000019426"/>
    </source>
</evidence>
<dbReference type="Gene3D" id="3.40.50.170">
    <property type="entry name" value="Formyl transferase, N-terminal domain"/>
    <property type="match status" value="1"/>
</dbReference>
<evidence type="ECO:0000259" key="5">
    <source>
        <dbReference type="Pfam" id="PF00551"/>
    </source>
</evidence>
<keyword evidence="7" id="KW-1185">Reference proteome</keyword>
<dbReference type="GO" id="GO:0006189">
    <property type="term" value="P:'de novo' IMP biosynthetic process"/>
    <property type="evidence" value="ECO:0007669"/>
    <property type="project" value="UniProtKB-UniRule"/>
</dbReference>
<comment type="similarity">
    <text evidence="4">Belongs to the GART family.</text>
</comment>
<dbReference type="PANTHER" id="PTHR43369">
    <property type="entry name" value="PHOSPHORIBOSYLGLYCINAMIDE FORMYLTRANSFERASE"/>
    <property type="match status" value="1"/>
</dbReference>
<dbReference type="EC" id="2.1.2.2" evidence="4"/>